<dbReference type="PATRIC" id="fig|336566.3.peg.583"/>
<dbReference type="InterPro" id="IPR030976">
    <property type="entry name" value="Mod_pep_NH_fam"/>
</dbReference>
<dbReference type="EMBL" id="LDJM01000014">
    <property type="protein sequence ID" value="KRG77989.1"/>
    <property type="molecule type" value="Genomic_DNA"/>
</dbReference>
<proteinExistence type="predicted"/>
<name>A0A0R0D8G7_9GAMM</name>
<gene>
    <name evidence="1" type="ORF">ABB30_06205</name>
</gene>
<evidence type="ECO:0000313" key="1">
    <source>
        <dbReference type="EMBL" id="KRG77989.1"/>
    </source>
</evidence>
<dbReference type="AlphaFoldDB" id="A0A0R0D8G7"/>
<sequence>MTQKDSGQEYPALDTQQADALLDRLANDDDFRRLFCEDGPAALAAIGYTGPTEGKTCFKVGQLASRQELLDARDALRQALTSKAQMSMSVVFFFEAGKLEQHLSKR</sequence>
<reference evidence="1 2" key="1">
    <citation type="submission" date="2015-05" db="EMBL/GenBank/DDBJ databases">
        <title>Genome sequencing and analysis of members of genus Stenotrophomonas.</title>
        <authorList>
            <person name="Patil P.P."/>
            <person name="Midha S."/>
            <person name="Patil P.B."/>
        </authorList>
    </citation>
    <scope>NUCLEOTIDE SEQUENCE [LARGE SCALE GENOMIC DNA]</scope>
    <source>
        <strain evidence="1 2">DSM 24757</strain>
    </source>
</reference>
<organism evidence="1 2">
    <name type="scientific">Stenotrophomonas ginsengisoli</name>
    <dbReference type="NCBI Taxonomy" id="336566"/>
    <lineage>
        <taxon>Bacteria</taxon>
        <taxon>Pseudomonadati</taxon>
        <taxon>Pseudomonadota</taxon>
        <taxon>Gammaproteobacteria</taxon>
        <taxon>Lysobacterales</taxon>
        <taxon>Lysobacteraceae</taxon>
        <taxon>Stenotrophomonas</taxon>
    </lineage>
</organism>
<protein>
    <submittedName>
        <fullName evidence="1">Uncharacterized protein</fullName>
    </submittedName>
</protein>
<keyword evidence="2" id="KW-1185">Reference proteome</keyword>
<dbReference type="RefSeq" id="WP_083489722.1">
    <property type="nucleotide sequence ID" value="NZ_LDJM01000014.1"/>
</dbReference>
<dbReference type="Proteomes" id="UP000050956">
    <property type="component" value="Unassembled WGS sequence"/>
</dbReference>
<evidence type="ECO:0000313" key="2">
    <source>
        <dbReference type="Proteomes" id="UP000050956"/>
    </source>
</evidence>
<accession>A0A0R0D8G7</accession>
<comment type="caution">
    <text evidence="1">The sequence shown here is derived from an EMBL/GenBank/DDBJ whole genome shotgun (WGS) entry which is preliminary data.</text>
</comment>
<dbReference type="NCBIfam" id="TIGR04509">
    <property type="entry name" value="mod_pep_NH_fam"/>
    <property type="match status" value="1"/>
</dbReference>